<evidence type="ECO:0000256" key="1">
    <source>
        <dbReference type="ARBA" id="ARBA00004123"/>
    </source>
</evidence>
<feature type="region of interest" description="Disordered" evidence="8">
    <location>
        <begin position="116"/>
        <end position="140"/>
    </location>
</feature>
<feature type="compositionally biased region" description="Polar residues" evidence="8">
    <location>
        <begin position="865"/>
        <end position="875"/>
    </location>
</feature>
<dbReference type="GO" id="GO:0045944">
    <property type="term" value="P:positive regulation of transcription by RNA polymerase II"/>
    <property type="evidence" value="ECO:0007669"/>
    <property type="project" value="TreeGrafter"/>
</dbReference>
<dbReference type="GO" id="GO:0008270">
    <property type="term" value="F:zinc ion binding"/>
    <property type="evidence" value="ECO:0007669"/>
    <property type="project" value="InterPro"/>
</dbReference>
<evidence type="ECO:0000256" key="5">
    <source>
        <dbReference type="ARBA" id="ARBA00023125"/>
    </source>
</evidence>
<evidence type="ECO:0000313" key="10">
    <source>
        <dbReference type="EMBL" id="EPS36340.1"/>
    </source>
</evidence>
<dbReference type="OrthoDB" id="25921at2759"/>
<dbReference type="PANTHER" id="PTHR47782:SF14">
    <property type="entry name" value="ZN(II)2CYS6 TRANSCRIPTION FACTOR (EUROFUNG)"/>
    <property type="match status" value="1"/>
</dbReference>
<feature type="region of interest" description="Disordered" evidence="8">
    <location>
        <begin position="299"/>
        <end position="344"/>
    </location>
</feature>
<organism evidence="10 11">
    <name type="scientific">Dactylellina haptotyla (strain CBS 200.50)</name>
    <name type="common">Nematode-trapping fungus</name>
    <name type="synonym">Monacrosporium haptotylum</name>
    <dbReference type="NCBI Taxonomy" id="1284197"/>
    <lineage>
        <taxon>Eukaryota</taxon>
        <taxon>Fungi</taxon>
        <taxon>Dikarya</taxon>
        <taxon>Ascomycota</taxon>
        <taxon>Pezizomycotina</taxon>
        <taxon>Orbiliomycetes</taxon>
        <taxon>Orbiliales</taxon>
        <taxon>Orbiliaceae</taxon>
        <taxon>Dactylellina</taxon>
    </lineage>
</organism>
<dbReference type="GO" id="GO:0005634">
    <property type="term" value="C:nucleus"/>
    <property type="evidence" value="ECO:0007669"/>
    <property type="project" value="UniProtKB-SubCell"/>
</dbReference>
<keyword evidence="11" id="KW-1185">Reference proteome</keyword>
<evidence type="ECO:0000313" key="11">
    <source>
        <dbReference type="Proteomes" id="UP000015100"/>
    </source>
</evidence>
<evidence type="ECO:0000256" key="4">
    <source>
        <dbReference type="ARBA" id="ARBA00023015"/>
    </source>
</evidence>
<dbReference type="Proteomes" id="UP000015100">
    <property type="component" value="Unassembled WGS sequence"/>
</dbReference>
<dbReference type="CDD" id="cd00067">
    <property type="entry name" value="GAL4"/>
    <property type="match status" value="1"/>
</dbReference>
<reference evidence="10 11" key="1">
    <citation type="journal article" date="2013" name="PLoS Genet.">
        <title>Genomic mechanisms accounting for the adaptation to parasitism in nematode-trapping fungi.</title>
        <authorList>
            <person name="Meerupati T."/>
            <person name="Andersson K.M."/>
            <person name="Friman E."/>
            <person name="Kumar D."/>
            <person name="Tunlid A."/>
            <person name="Ahren D."/>
        </authorList>
    </citation>
    <scope>NUCLEOTIDE SEQUENCE [LARGE SCALE GENOMIC DNA]</scope>
    <source>
        <strain evidence="10 11">CBS 200.50</strain>
    </source>
</reference>
<reference evidence="11" key="2">
    <citation type="submission" date="2013-04" db="EMBL/GenBank/DDBJ databases">
        <title>Genomic mechanisms accounting for the adaptation to parasitism in nematode-trapping fungi.</title>
        <authorList>
            <person name="Ahren D.G."/>
        </authorList>
    </citation>
    <scope>NUCLEOTIDE SEQUENCE [LARGE SCALE GENOMIC DNA]</scope>
    <source>
        <strain evidence="11">CBS 200.50</strain>
    </source>
</reference>
<keyword evidence="4" id="KW-0805">Transcription regulation</keyword>
<evidence type="ECO:0000256" key="3">
    <source>
        <dbReference type="ARBA" id="ARBA00022833"/>
    </source>
</evidence>
<dbReference type="Gene3D" id="4.10.240.10">
    <property type="entry name" value="Zn(2)-C6 fungal-type DNA-binding domain"/>
    <property type="match status" value="1"/>
</dbReference>
<keyword evidence="6" id="KW-0804">Transcription</keyword>
<feature type="compositionally biased region" description="Low complexity" evidence="8">
    <location>
        <begin position="318"/>
        <end position="336"/>
    </location>
</feature>
<evidence type="ECO:0000256" key="2">
    <source>
        <dbReference type="ARBA" id="ARBA00022723"/>
    </source>
</evidence>
<evidence type="ECO:0000259" key="9">
    <source>
        <dbReference type="PROSITE" id="PS50048"/>
    </source>
</evidence>
<dbReference type="GO" id="GO:0000981">
    <property type="term" value="F:DNA-binding transcription factor activity, RNA polymerase II-specific"/>
    <property type="evidence" value="ECO:0007669"/>
    <property type="project" value="InterPro"/>
</dbReference>
<dbReference type="InterPro" id="IPR001138">
    <property type="entry name" value="Zn2Cys6_DnaBD"/>
</dbReference>
<dbReference type="Pfam" id="PF00172">
    <property type="entry name" value="Zn_clus"/>
    <property type="match status" value="1"/>
</dbReference>
<gene>
    <name evidence="10" type="ORF">H072_10150</name>
</gene>
<dbReference type="SMART" id="SM00066">
    <property type="entry name" value="GAL4"/>
    <property type="match status" value="1"/>
</dbReference>
<comment type="subcellular location">
    <subcellularLocation>
        <location evidence="1">Nucleus</location>
    </subcellularLocation>
</comment>
<dbReference type="eggNOG" id="ENOG502RZAE">
    <property type="taxonomic scope" value="Eukaryota"/>
</dbReference>
<dbReference type="PANTHER" id="PTHR47782">
    <property type="entry name" value="ZN(II)2CYS6 TRANSCRIPTION FACTOR (EUROFUNG)-RELATED"/>
    <property type="match status" value="1"/>
</dbReference>
<protein>
    <recommendedName>
        <fullName evidence="9">Zn(2)-C6 fungal-type domain-containing protein</fullName>
    </recommendedName>
</protein>
<dbReference type="OMA" id="MPIACER"/>
<dbReference type="PROSITE" id="PS00463">
    <property type="entry name" value="ZN2_CY6_FUNGAL_1"/>
    <property type="match status" value="1"/>
</dbReference>
<feature type="compositionally biased region" description="Low complexity" evidence="8">
    <location>
        <begin position="302"/>
        <end position="311"/>
    </location>
</feature>
<dbReference type="GO" id="GO:0006351">
    <property type="term" value="P:DNA-templated transcription"/>
    <property type="evidence" value="ECO:0007669"/>
    <property type="project" value="InterPro"/>
</dbReference>
<dbReference type="GO" id="GO:0043565">
    <property type="term" value="F:sequence-specific DNA binding"/>
    <property type="evidence" value="ECO:0007669"/>
    <property type="project" value="TreeGrafter"/>
</dbReference>
<dbReference type="SUPFAM" id="SSF57701">
    <property type="entry name" value="Zn2/Cys6 DNA-binding domain"/>
    <property type="match status" value="1"/>
</dbReference>
<feature type="compositionally biased region" description="Low complexity" evidence="8">
    <location>
        <begin position="831"/>
        <end position="845"/>
    </location>
</feature>
<dbReference type="SMART" id="SM00906">
    <property type="entry name" value="Fungal_trans"/>
    <property type="match status" value="1"/>
</dbReference>
<dbReference type="PROSITE" id="PS50048">
    <property type="entry name" value="ZN2_CY6_FUNGAL_2"/>
    <property type="match status" value="1"/>
</dbReference>
<dbReference type="InterPro" id="IPR007219">
    <property type="entry name" value="XnlR_reg_dom"/>
</dbReference>
<dbReference type="Pfam" id="PF04082">
    <property type="entry name" value="Fungal_trans"/>
    <property type="match status" value="1"/>
</dbReference>
<feature type="region of interest" description="Disordered" evidence="8">
    <location>
        <begin position="783"/>
        <end position="879"/>
    </location>
</feature>
<feature type="domain" description="Zn(2)-C6 fungal-type" evidence="9">
    <location>
        <begin position="42"/>
        <end position="72"/>
    </location>
</feature>
<name>S8A040_DACHA</name>
<dbReference type="CDD" id="cd12148">
    <property type="entry name" value="fungal_TF_MHR"/>
    <property type="match status" value="1"/>
</dbReference>
<dbReference type="AlphaFoldDB" id="S8A040"/>
<dbReference type="STRING" id="1284197.S8A040"/>
<comment type="caution">
    <text evidence="10">The sequence shown here is derived from an EMBL/GenBank/DDBJ whole genome shotgun (WGS) entry which is preliminary data.</text>
</comment>
<sequence length="948" mass="103000">MTEDKAALAAAAAAAAAAAGPKGAGQLMQDALANAKGEMPIACERCRRRKQKCDRKLPSCSNCAKSGHQCNVPDVTDRRRAAGAQSARLPKGYIEQLEAQVRFLESNIQEKLASLREQHGTPESQPSKRLKLDPDSNSSTWQDRYMQGRMELDGEENLLMLSATASMTHASAVNAQMELPAPAIHHDVSTLPTMSILSLSNIGDSNESGPFTFSKVLSSIIRSDGRNPALSTRVNPFFTDLADAIPHVLPDMASQLSGSTGRKHMDKYFRMVQFRYRVLDRKDIEEYYEGWVNRQSKHNARADSVSSARSALQEETNATPSTTASQAGGSSQAAAGETPGPTHPDSPIKNFIIYMVLAIGITLDEDSASHSAFFSNHFLFAAIRHFEAVLEGSEGSNVGSDDPIDTIRALLLLAIYSLYSPSAGPTWHFIGLAIRKAICLGYHMDMVQGEDGGPVDERVQEERRWVFWTAYVLDRCICQALDRPFSIQDTDVTAKLPTLSKENPLDVFALHFIRYNLIRTDFMTNPKQNFTYHQTNLLSWRQSFPVFPPSIDQGLRDTIRDYFDGLYYGALLLLVKPNDKYRPAEPGQSNSSISTATSMQTSQELRKVSHIAFASIYVLRSAAKRVELSSFISWLIGYRVFKAGLVFLRSVLILSSFRRRYCTVEQVSSDLGSAMDVLTAVGSKFDDLKRYRGVFRILKRGFEKFLEAEKMGLRPPAFSTSDIDFSVVNIGTLKSLLEEVVEMLGEMSTINPSSSGNNNGMGGAERNTGGMVWGHSNNNDGMNNGMGAGRTVNNQNNQNNHSKPFGNGALMTPPLTTPSGNPAGRDGIRGGSAPAATPAPNGGNTFPHHNGAAVTNRSPKHGRDNSNGGNNNPQTPGIMGMTDPTAVSVKWGNGADMMPTSGGNGWNNGMMGMGMGPMGGYSAPSAEMDMADKDLYEILFGSGGAMGV</sequence>
<keyword evidence="7" id="KW-0539">Nucleus</keyword>
<dbReference type="HOGENOM" id="CLU_317114_0_0_1"/>
<proteinExistence type="predicted"/>
<evidence type="ECO:0000256" key="8">
    <source>
        <dbReference type="SAM" id="MobiDB-lite"/>
    </source>
</evidence>
<dbReference type="InterPro" id="IPR052202">
    <property type="entry name" value="Yeast_MetPath_Reg"/>
</dbReference>
<dbReference type="InterPro" id="IPR036864">
    <property type="entry name" value="Zn2-C6_fun-type_DNA-bd_sf"/>
</dbReference>
<evidence type="ECO:0000256" key="6">
    <source>
        <dbReference type="ARBA" id="ARBA00023163"/>
    </source>
</evidence>
<dbReference type="EMBL" id="AQGS01000925">
    <property type="protein sequence ID" value="EPS36340.1"/>
    <property type="molecule type" value="Genomic_DNA"/>
</dbReference>
<keyword evidence="2" id="KW-0479">Metal-binding</keyword>
<keyword evidence="5" id="KW-0238">DNA-binding</keyword>
<keyword evidence="3" id="KW-0862">Zinc</keyword>
<evidence type="ECO:0000256" key="7">
    <source>
        <dbReference type="ARBA" id="ARBA00023242"/>
    </source>
</evidence>
<accession>S8A040</accession>